<evidence type="ECO:0000313" key="5">
    <source>
        <dbReference type="Proteomes" id="UP000450000"/>
    </source>
</evidence>
<dbReference type="SUPFAM" id="SSF50494">
    <property type="entry name" value="Trypsin-like serine proteases"/>
    <property type="match status" value="1"/>
</dbReference>
<gene>
    <name evidence="4" type="ORF">F7Q99_27710</name>
</gene>
<proteinExistence type="predicted"/>
<dbReference type="PANTHER" id="PTHR15462:SF19">
    <property type="entry name" value="PEPTIDASE S1 DOMAIN-CONTAINING PROTEIN"/>
    <property type="match status" value="1"/>
</dbReference>
<feature type="chain" id="PRO_5039680104" description="Trypsin-like serine protease" evidence="3">
    <location>
        <begin position="32"/>
        <end position="459"/>
    </location>
</feature>
<protein>
    <recommendedName>
        <fullName evidence="6">Trypsin-like serine protease</fullName>
    </recommendedName>
</protein>
<feature type="region of interest" description="Disordered" evidence="2">
    <location>
        <begin position="95"/>
        <end position="202"/>
    </location>
</feature>
<dbReference type="Proteomes" id="UP000450000">
    <property type="component" value="Unassembled WGS sequence"/>
</dbReference>
<dbReference type="InterPro" id="IPR009003">
    <property type="entry name" value="Peptidase_S1_PA"/>
</dbReference>
<evidence type="ECO:0000313" key="4">
    <source>
        <dbReference type="EMBL" id="MQS15939.1"/>
    </source>
</evidence>
<dbReference type="Gene3D" id="2.40.10.10">
    <property type="entry name" value="Trypsin-like serine proteases"/>
    <property type="match status" value="2"/>
</dbReference>
<evidence type="ECO:0008006" key="6">
    <source>
        <dbReference type="Google" id="ProtNLM"/>
    </source>
</evidence>
<reference evidence="4 5" key="1">
    <citation type="submission" date="2019-09" db="EMBL/GenBank/DDBJ databases">
        <title>Genome Sequences of Streptomyces kaniharaensis ATCC 21070.</title>
        <authorList>
            <person name="Zhu W."/>
            <person name="De Crecy-Lagard V."/>
            <person name="Richards N.G."/>
        </authorList>
    </citation>
    <scope>NUCLEOTIDE SEQUENCE [LARGE SCALE GENOMIC DNA]</scope>
    <source>
        <strain evidence="4 5">SF-557</strain>
    </source>
</reference>
<dbReference type="InterPro" id="IPR050966">
    <property type="entry name" value="Glutamyl_endopeptidase"/>
</dbReference>
<keyword evidence="1 3" id="KW-0732">Signal</keyword>
<dbReference type="InterPro" id="IPR043504">
    <property type="entry name" value="Peptidase_S1_PA_chymotrypsin"/>
</dbReference>
<evidence type="ECO:0000256" key="2">
    <source>
        <dbReference type="SAM" id="MobiDB-lite"/>
    </source>
</evidence>
<dbReference type="PANTHER" id="PTHR15462">
    <property type="entry name" value="SERINE PROTEASE"/>
    <property type="match status" value="1"/>
</dbReference>
<dbReference type="EMBL" id="WBOF01000002">
    <property type="protein sequence ID" value="MQS15939.1"/>
    <property type="molecule type" value="Genomic_DNA"/>
</dbReference>
<feature type="signal peptide" evidence="3">
    <location>
        <begin position="1"/>
        <end position="31"/>
    </location>
</feature>
<dbReference type="AlphaFoldDB" id="A0A6N7KZF9"/>
<comment type="caution">
    <text evidence="4">The sequence shown here is derived from an EMBL/GenBank/DDBJ whole genome shotgun (WGS) entry which is preliminary data.</text>
</comment>
<dbReference type="RefSeq" id="WP_153466703.1">
    <property type="nucleotide sequence ID" value="NZ_WBOF01000002.1"/>
</dbReference>
<evidence type="ECO:0000256" key="3">
    <source>
        <dbReference type="SAM" id="SignalP"/>
    </source>
</evidence>
<dbReference type="OrthoDB" id="5121599at2"/>
<organism evidence="4 5">
    <name type="scientific">Streptomyces kaniharaensis</name>
    <dbReference type="NCBI Taxonomy" id="212423"/>
    <lineage>
        <taxon>Bacteria</taxon>
        <taxon>Bacillati</taxon>
        <taxon>Actinomycetota</taxon>
        <taxon>Actinomycetes</taxon>
        <taxon>Kitasatosporales</taxon>
        <taxon>Streptomycetaceae</taxon>
        <taxon>Streptomyces</taxon>
    </lineage>
</organism>
<dbReference type="PROSITE" id="PS51257">
    <property type="entry name" value="PROKAR_LIPOPROTEIN"/>
    <property type="match status" value="1"/>
</dbReference>
<sequence length="459" mass="48201">MSSTHKARRTLRAAISASTLVLTLLATSACGPDNSASDAATTGPAKNGINLGLPANLADLKKWSFEDWEKWANDYALPAVTKGYWTLENILEAKPADPVVPPSPQPTNTQAPAPQPTATQNQPTQAPAPQPTNTQAPAPQPTKTQAPAPQPTATQNQPTQAPAPQPTNTQAPAPQPTQAPGDNGNDPVPNTINAQPVPHPYAKNMAVNGKFLYSDPGDPKPKPGESYKHSCSGTVVADPAHPGKSNLVWTAAHCVHQGKGGTTYGNITFFPGFNTSGAFSNGKNADVSQVAPYGVWDAVNYVTSPIWKVEGDPHLGTKASQADYAIVRVKPENDTGKSLEEAVGGSVPVWFNAPRDQLMVTAHGYPSNPPFDGREMEECAGGKPVRQTIDPAQPPMLIIGCTMTGGSSGGGWTVVKDGKPTLVSNVSLVYWPDAPKKTSSGPYLDDVAANLYNFISKKG</sequence>
<accession>A0A6N7KZF9</accession>
<keyword evidence="5" id="KW-1185">Reference proteome</keyword>
<feature type="compositionally biased region" description="Low complexity" evidence="2">
    <location>
        <begin position="106"/>
        <end position="180"/>
    </location>
</feature>
<name>A0A6N7KZF9_9ACTN</name>
<evidence type="ECO:0000256" key="1">
    <source>
        <dbReference type="ARBA" id="ARBA00022729"/>
    </source>
</evidence>